<evidence type="ECO:0000313" key="1">
    <source>
        <dbReference type="EMBL" id="RTR18408.1"/>
    </source>
</evidence>
<organism evidence="1 2">
    <name type="scientific">Azospirillum griseum</name>
    <dbReference type="NCBI Taxonomy" id="2496639"/>
    <lineage>
        <taxon>Bacteria</taxon>
        <taxon>Pseudomonadati</taxon>
        <taxon>Pseudomonadota</taxon>
        <taxon>Alphaproteobacteria</taxon>
        <taxon>Rhodospirillales</taxon>
        <taxon>Azospirillaceae</taxon>
        <taxon>Azospirillum</taxon>
    </lineage>
</organism>
<proteinExistence type="predicted"/>
<comment type="caution">
    <text evidence="1">The sequence shown here is derived from an EMBL/GenBank/DDBJ whole genome shotgun (WGS) entry which is preliminary data.</text>
</comment>
<protein>
    <submittedName>
        <fullName evidence="1">Uncharacterized protein</fullName>
    </submittedName>
</protein>
<sequence>MDGGSGGWRADIDALVFQPPNHQGWCAVHRLAFRTLLGWSGRPADCVAFFAARRPAFDRAAVAKIVRCGLRPTMNLHLTSRDVARALESPVATP</sequence>
<accession>A0A431VEU1</accession>
<dbReference type="Proteomes" id="UP000277007">
    <property type="component" value="Unassembled WGS sequence"/>
</dbReference>
<dbReference type="OrthoDB" id="7307007at2"/>
<name>A0A431VEU1_9PROT</name>
<keyword evidence="2" id="KW-1185">Reference proteome</keyword>
<dbReference type="AlphaFoldDB" id="A0A431VEU1"/>
<gene>
    <name evidence="1" type="ORF">EJ903_16050</name>
</gene>
<dbReference type="EMBL" id="RXMA01000015">
    <property type="protein sequence ID" value="RTR18408.1"/>
    <property type="molecule type" value="Genomic_DNA"/>
</dbReference>
<reference evidence="1 2" key="1">
    <citation type="submission" date="2018-12" db="EMBL/GenBank/DDBJ databases">
        <authorList>
            <person name="Yang Y."/>
        </authorList>
    </citation>
    <scope>NUCLEOTIDE SEQUENCE [LARGE SCALE GENOMIC DNA]</scope>
    <source>
        <strain evidence="1 2">L-25-5w-1</strain>
    </source>
</reference>
<evidence type="ECO:0000313" key="2">
    <source>
        <dbReference type="Proteomes" id="UP000277007"/>
    </source>
</evidence>